<evidence type="ECO:0000313" key="2">
    <source>
        <dbReference type="EMBL" id="CAD8190933.1"/>
    </source>
</evidence>
<feature type="region of interest" description="Disordered" evidence="1">
    <location>
        <begin position="1"/>
        <end position="27"/>
    </location>
</feature>
<protein>
    <submittedName>
        <fullName evidence="2">Uncharacterized protein</fullName>
    </submittedName>
</protein>
<organism evidence="2 3">
    <name type="scientific">Paramecium octaurelia</name>
    <dbReference type="NCBI Taxonomy" id="43137"/>
    <lineage>
        <taxon>Eukaryota</taxon>
        <taxon>Sar</taxon>
        <taxon>Alveolata</taxon>
        <taxon>Ciliophora</taxon>
        <taxon>Intramacronucleata</taxon>
        <taxon>Oligohymenophorea</taxon>
        <taxon>Peniculida</taxon>
        <taxon>Parameciidae</taxon>
        <taxon>Paramecium</taxon>
    </lineage>
</organism>
<dbReference type="AlphaFoldDB" id="A0A8S1WMJ6"/>
<dbReference type="OrthoDB" id="303330at2759"/>
<evidence type="ECO:0000256" key="1">
    <source>
        <dbReference type="SAM" id="MobiDB-lite"/>
    </source>
</evidence>
<name>A0A8S1WMJ6_PAROT</name>
<evidence type="ECO:0000313" key="3">
    <source>
        <dbReference type="Proteomes" id="UP000683925"/>
    </source>
</evidence>
<gene>
    <name evidence="2" type="ORF">POCTA_138.1.T0980171</name>
</gene>
<sequence length="620" mass="72544">MSQKKHSKKRSSLAQRNSKNSKLSQKDDLDNNDLEILEALQARLPFYKNIFKQLTKMGLPMLEVQPNEQLINRIQKSQFNVQYLQRLISMKLEGQPISYHRCKLAHSCKYFLNERLQNYQKFELEEMLGLIKESVEPVQLKKISGINLDEVTFGSEFDYQKFLNLIDTQKVFNNSENLKFTSTDVRGYYEMKNIEDLKDHANIETFQKVRKLRLLIFDVLRSIKCIIDSLESQDIDTIEEAFISYLDLKKSSEFPFTDEIKCEESETNVQLNKCEQLSESSAKSSVKSVKFHNQLTNSEMQKKNDQVVNIQSILKNNSVPNISVVEQQSKNQLTMIKEEQPSQEKASIFQEIIPENQEQSIPQPTSSRPKSFVVKCKKSTKRVNQDTSLQKWDLLQQNNFEKIFYMKEYIDSEMLSYIPQQLQTSFCEQKIQTSKNKLHKQSKRKVHFELCDSNRFYNGKLIELKPINPRNPFCKYSFIDYDLDSEEEEAEDVISEIRSQDETPSSSLQEFIELDYKNQYQQLGEPYTLICDDSNFESFLTYRAIMLSDNKPQLSSKKNIRPGSKFQSKSSFTESQNEKLVKALSQLSQFVNPEQVNKILSIQELEIFHIVPQTDNKESK</sequence>
<feature type="compositionally biased region" description="Basic residues" evidence="1">
    <location>
        <begin position="1"/>
        <end position="11"/>
    </location>
</feature>
<proteinExistence type="predicted"/>
<feature type="compositionally biased region" description="Polar residues" evidence="1">
    <location>
        <begin position="12"/>
        <end position="23"/>
    </location>
</feature>
<reference evidence="2" key="1">
    <citation type="submission" date="2021-01" db="EMBL/GenBank/DDBJ databases">
        <authorList>
            <consortium name="Genoscope - CEA"/>
            <person name="William W."/>
        </authorList>
    </citation>
    <scope>NUCLEOTIDE SEQUENCE</scope>
</reference>
<keyword evidence="3" id="KW-1185">Reference proteome</keyword>
<comment type="caution">
    <text evidence="2">The sequence shown here is derived from an EMBL/GenBank/DDBJ whole genome shotgun (WGS) entry which is preliminary data.</text>
</comment>
<dbReference type="EMBL" id="CAJJDP010000097">
    <property type="protein sequence ID" value="CAD8190933.1"/>
    <property type="molecule type" value="Genomic_DNA"/>
</dbReference>
<accession>A0A8S1WMJ6</accession>
<dbReference type="Proteomes" id="UP000683925">
    <property type="component" value="Unassembled WGS sequence"/>
</dbReference>
<dbReference type="OMA" id="YEMKNIE"/>